<feature type="region of interest" description="Disordered" evidence="6">
    <location>
        <begin position="31"/>
        <end position="50"/>
    </location>
</feature>
<reference evidence="8" key="1">
    <citation type="submission" date="2020-10" db="EMBL/GenBank/DDBJ databases">
        <authorList>
            <person name="Gilroy R."/>
        </authorList>
    </citation>
    <scope>NUCLEOTIDE SEQUENCE</scope>
    <source>
        <strain evidence="8">CHK199-13235</strain>
    </source>
</reference>
<dbReference type="EMBL" id="DVJP01000037">
    <property type="protein sequence ID" value="HIS76245.1"/>
    <property type="molecule type" value="Genomic_DNA"/>
</dbReference>
<feature type="signal peptide" evidence="7">
    <location>
        <begin position="1"/>
        <end position="21"/>
    </location>
</feature>
<dbReference type="SUPFAM" id="SSF53850">
    <property type="entry name" value="Periplasmic binding protein-like II"/>
    <property type="match status" value="1"/>
</dbReference>
<dbReference type="PANTHER" id="PTHR43649:SF33">
    <property type="entry name" value="POLYGALACTURONAN_RHAMNOGALACTURONAN-BINDING PROTEIN YTCQ"/>
    <property type="match status" value="1"/>
</dbReference>
<keyword evidence="3" id="KW-0472">Membrane</keyword>
<dbReference type="Pfam" id="PF01547">
    <property type="entry name" value="SBP_bac_1"/>
    <property type="match status" value="1"/>
</dbReference>
<sequence length="584" mass="65214">MKKATKLFCFALALAQVMALASCGSGDDTSSAAASTASGAESGSETASQYPDYLNLDSATPLVKEGEEPITLKVLTSRVDSNCTTDISEIRWIPFAEDLLNVKFELEDAHQNAEERISLMFSTNDLPDMCWGLGVSTSQMVTYGQGEGMLLDFSQYLNEELMPNAYECMQKEENQIAFEACKLNDGAMYTLPRLLSTNYLDNSTIATHRVFINKNWLEGVGRTEAPASLDDFVQMLREFKEQDPMGKGDANVPYLGLTDLVFDYLWNALGFIGSYGYGTGAALYQNQVEIPCASEQYREFVTTMNTLYNEGLISQDFFTMDDVTMRAYIVEGDCGVIADWAPYLSSPDTFKDWISAAPLTSDYQETPLTGKSSDYSIGTVFASATTEYPELVCRFFDYLYTPDGYVNFQNGPAIGQSDAVEGLWTVEQNEDGQWEQVWPLVDDGSYSTSYEVKYQIGAIAQHICGNEREIKKGEEIITGHASDVITDMENADTFYRYTVDEAYGDYLTDNVLPAAYLDEETSSREVDLRTVIQNYVQQETARFITGARPLEEVDAYFEELKNLGIDEYKQIYVDAYAGFIESIQ</sequence>
<keyword evidence="1" id="KW-1003">Cell membrane</keyword>
<accession>A0A9D1FN42</accession>
<organism evidence="8 9">
    <name type="scientific">Candidatus Merdivicinus excrementipullorum</name>
    <dbReference type="NCBI Taxonomy" id="2840867"/>
    <lineage>
        <taxon>Bacteria</taxon>
        <taxon>Bacillati</taxon>
        <taxon>Bacillota</taxon>
        <taxon>Clostridia</taxon>
        <taxon>Eubacteriales</taxon>
        <taxon>Oscillospiraceae</taxon>
        <taxon>Oscillospiraceae incertae sedis</taxon>
        <taxon>Candidatus Merdivicinus</taxon>
    </lineage>
</organism>
<dbReference type="PANTHER" id="PTHR43649">
    <property type="entry name" value="ARABINOSE-BINDING PROTEIN-RELATED"/>
    <property type="match status" value="1"/>
</dbReference>
<dbReference type="InterPro" id="IPR050490">
    <property type="entry name" value="Bact_solute-bd_prot1"/>
</dbReference>
<dbReference type="AlphaFoldDB" id="A0A9D1FN42"/>
<keyword evidence="4" id="KW-0564">Palmitate</keyword>
<proteinExistence type="predicted"/>
<feature type="chain" id="PRO_5039050296" evidence="7">
    <location>
        <begin position="22"/>
        <end position="584"/>
    </location>
</feature>
<dbReference type="InterPro" id="IPR006059">
    <property type="entry name" value="SBP"/>
</dbReference>
<dbReference type="Proteomes" id="UP000824002">
    <property type="component" value="Unassembled WGS sequence"/>
</dbReference>
<dbReference type="Gene3D" id="3.40.190.10">
    <property type="entry name" value="Periplasmic binding protein-like II"/>
    <property type="match status" value="2"/>
</dbReference>
<protein>
    <submittedName>
        <fullName evidence="8">Extracellular solute-binding protein</fullName>
    </submittedName>
</protein>
<evidence type="ECO:0000256" key="1">
    <source>
        <dbReference type="ARBA" id="ARBA00022475"/>
    </source>
</evidence>
<evidence type="ECO:0000256" key="2">
    <source>
        <dbReference type="ARBA" id="ARBA00022729"/>
    </source>
</evidence>
<name>A0A9D1FN42_9FIRM</name>
<comment type="caution">
    <text evidence="8">The sequence shown here is derived from an EMBL/GenBank/DDBJ whole genome shotgun (WGS) entry which is preliminary data.</text>
</comment>
<evidence type="ECO:0000256" key="6">
    <source>
        <dbReference type="SAM" id="MobiDB-lite"/>
    </source>
</evidence>
<dbReference type="PROSITE" id="PS51257">
    <property type="entry name" value="PROKAR_LIPOPROTEIN"/>
    <property type="match status" value="1"/>
</dbReference>
<evidence type="ECO:0000256" key="3">
    <source>
        <dbReference type="ARBA" id="ARBA00023136"/>
    </source>
</evidence>
<gene>
    <name evidence="8" type="ORF">IAB51_05465</name>
</gene>
<evidence type="ECO:0000256" key="4">
    <source>
        <dbReference type="ARBA" id="ARBA00023139"/>
    </source>
</evidence>
<evidence type="ECO:0000256" key="5">
    <source>
        <dbReference type="ARBA" id="ARBA00023288"/>
    </source>
</evidence>
<reference evidence="8" key="2">
    <citation type="journal article" date="2021" name="PeerJ">
        <title>Extensive microbial diversity within the chicken gut microbiome revealed by metagenomics and culture.</title>
        <authorList>
            <person name="Gilroy R."/>
            <person name="Ravi A."/>
            <person name="Getino M."/>
            <person name="Pursley I."/>
            <person name="Horton D.L."/>
            <person name="Alikhan N.F."/>
            <person name="Baker D."/>
            <person name="Gharbi K."/>
            <person name="Hall N."/>
            <person name="Watson M."/>
            <person name="Adriaenssens E.M."/>
            <person name="Foster-Nyarko E."/>
            <person name="Jarju S."/>
            <person name="Secka A."/>
            <person name="Antonio M."/>
            <person name="Oren A."/>
            <person name="Chaudhuri R.R."/>
            <person name="La Ragione R."/>
            <person name="Hildebrand F."/>
            <person name="Pallen M.J."/>
        </authorList>
    </citation>
    <scope>NUCLEOTIDE SEQUENCE</scope>
    <source>
        <strain evidence="8">CHK199-13235</strain>
    </source>
</reference>
<evidence type="ECO:0000256" key="7">
    <source>
        <dbReference type="SAM" id="SignalP"/>
    </source>
</evidence>
<evidence type="ECO:0000313" key="9">
    <source>
        <dbReference type="Proteomes" id="UP000824002"/>
    </source>
</evidence>
<feature type="compositionally biased region" description="Low complexity" evidence="6">
    <location>
        <begin position="31"/>
        <end position="48"/>
    </location>
</feature>
<evidence type="ECO:0000313" key="8">
    <source>
        <dbReference type="EMBL" id="HIS76245.1"/>
    </source>
</evidence>
<keyword evidence="5" id="KW-0449">Lipoprotein</keyword>
<keyword evidence="2 7" id="KW-0732">Signal</keyword>